<evidence type="ECO:0000256" key="1">
    <source>
        <dbReference type="ARBA" id="ARBA00005485"/>
    </source>
</evidence>
<gene>
    <name evidence="5" type="ORF">K2173_023420</name>
</gene>
<dbReference type="GO" id="GO:0009903">
    <property type="term" value="P:chloroplast avoidance movement"/>
    <property type="evidence" value="ECO:0007669"/>
    <property type="project" value="TreeGrafter"/>
</dbReference>
<keyword evidence="6" id="KW-1185">Reference proteome</keyword>
<proteinExistence type="inferred from homology"/>
<dbReference type="Pfam" id="PF05701">
    <property type="entry name" value="WEMBL"/>
    <property type="match status" value="2"/>
</dbReference>
<dbReference type="PANTHER" id="PTHR32054">
    <property type="entry name" value="HEAVY CHAIN, PUTATIVE, EXPRESSED-RELATED-RELATED"/>
    <property type="match status" value="1"/>
</dbReference>
<dbReference type="GO" id="GO:0009904">
    <property type="term" value="P:chloroplast accumulation movement"/>
    <property type="evidence" value="ECO:0007669"/>
    <property type="project" value="TreeGrafter"/>
</dbReference>
<name>A0AAV8TY26_9ROSI</name>
<comment type="similarity">
    <text evidence="1">Belongs to the WEB family.</text>
</comment>
<comment type="caution">
    <text evidence="5">The sequence shown here is derived from an EMBL/GenBank/DDBJ whole genome shotgun (WGS) entry which is preliminary data.</text>
</comment>
<evidence type="ECO:0000256" key="2">
    <source>
        <dbReference type="ARBA" id="ARBA00023054"/>
    </source>
</evidence>
<dbReference type="PANTHER" id="PTHR32054:SF48">
    <property type="entry name" value="WEB FAMILY PROTEIN"/>
    <property type="match status" value="1"/>
</dbReference>
<protein>
    <recommendedName>
        <fullName evidence="7">WEB family protein</fullName>
    </recommendedName>
</protein>
<evidence type="ECO:0000256" key="4">
    <source>
        <dbReference type="SAM" id="MobiDB-lite"/>
    </source>
</evidence>
<feature type="coiled-coil region" evidence="3">
    <location>
        <begin position="375"/>
        <end position="409"/>
    </location>
</feature>
<feature type="region of interest" description="Disordered" evidence="4">
    <location>
        <begin position="1"/>
        <end position="22"/>
    </location>
</feature>
<evidence type="ECO:0000256" key="3">
    <source>
        <dbReference type="SAM" id="Coils"/>
    </source>
</evidence>
<evidence type="ECO:0000313" key="6">
    <source>
        <dbReference type="Proteomes" id="UP001159364"/>
    </source>
</evidence>
<organism evidence="5 6">
    <name type="scientific">Erythroxylum novogranatense</name>
    <dbReference type="NCBI Taxonomy" id="1862640"/>
    <lineage>
        <taxon>Eukaryota</taxon>
        <taxon>Viridiplantae</taxon>
        <taxon>Streptophyta</taxon>
        <taxon>Embryophyta</taxon>
        <taxon>Tracheophyta</taxon>
        <taxon>Spermatophyta</taxon>
        <taxon>Magnoliopsida</taxon>
        <taxon>eudicotyledons</taxon>
        <taxon>Gunneridae</taxon>
        <taxon>Pentapetalae</taxon>
        <taxon>rosids</taxon>
        <taxon>fabids</taxon>
        <taxon>Malpighiales</taxon>
        <taxon>Erythroxylaceae</taxon>
        <taxon>Erythroxylum</taxon>
    </lineage>
</organism>
<keyword evidence="2 3" id="KW-0175">Coiled coil</keyword>
<dbReference type="InterPro" id="IPR008545">
    <property type="entry name" value="Web"/>
</dbReference>
<dbReference type="AlphaFoldDB" id="A0AAV8TY26"/>
<dbReference type="GO" id="GO:0005829">
    <property type="term" value="C:cytosol"/>
    <property type="evidence" value="ECO:0007669"/>
    <property type="project" value="TreeGrafter"/>
</dbReference>
<evidence type="ECO:0000313" key="5">
    <source>
        <dbReference type="EMBL" id="KAJ8771095.1"/>
    </source>
</evidence>
<accession>A0AAV8TY26</accession>
<evidence type="ECO:0008006" key="7">
    <source>
        <dbReference type="Google" id="ProtNLM"/>
    </source>
</evidence>
<dbReference type="Proteomes" id="UP001159364">
    <property type="component" value="Linkage Group LG03"/>
</dbReference>
<dbReference type="EMBL" id="JAIWQS010000003">
    <property type="protein sequence ID" value="KAJ8771095.1"/>
    <property type="molecule type" value="Genomic_DNA"/>
</dbReference>
<reference evidence="5 6" key="1">
    <citation type="submission" date="2021-09" db="EMBL/GenBank/DDBJ databases">
        <title>Genomic insights and catalytic innovation underlie evolution of tropane alkaloids biosynthesis.</title>
        <authorList>
            <person name="Wang Y.-J."/>
            <person name="Tian T."/>
            <person name="Huang J.-P."/>
            <person name="Huang S.-X."/>
        </authorList>
    </citation>
    <scope>NUCLEOTIDE SEQUENCE [LARGE SCALE GENOMIC DNA]</scope>
    <source>
        <strain evidence="5">KIB-2018</strain>
        <tissue evidence="5">Leaf</tissue>
    </source>
</reference>
<sequence length="567" mass="64073">MDGTRDSVPQPVPGTPGIREMRPEIGSENFGFVAQQNASNMGTSKVTLKAEIDTSPPFGSVKEAVTRFGGSGPWMPYYYRLGENCGPERFDIKKVEEQAAELEKDLIVKELETLDVLEELGTTKKIVEELKLQLQKDALKCVAIPSDRMSSPAIKEMNNENTREQRMGSFSPCPTSSPDLILTELKQAKWNLGKTVNNLGVIQTSVASLNKKMKKEKSFLAKTRERLTSKFAGVLSLEDELKQARVKPIITDTMQSEYKADQLRRMAEVEKREISQTVSANNNQSKANLRNAELRLLAAQKMEEAARAAEAVALAEISALSSYERSSGYILPHPEKLPPFEERSPLTPNAQKPEVLSKKKAEILKLRKHEASFTKMSILKKLREAAEEVKQSKEALEAALRKVEMANRKQFAAEEALRKWLPNDDQDGQPTYYNTTLNNFHFHQPDHHQRCAPNPMQNPSPVVDDPKPVLRSTVSMRDVLSRKPVLPREEYAATRPMEGGTDRQKVALNQMIHELRDDLTFHPRPEKDVGEQKQFLTHRRKFGFIHISLPMTRPNKKKSQDSNNAMH</sequence>